<organism evidence="11 12">
    <name type="scientific">Claviceps pusilla</name>
    <dbReference type="NCBI Taxonomy" id="123648"/>
    <lineage>
        <taxon>Eukaryota</taxon>
        <taxon>Fungi</taxon>
        <taxon>Dikarya</taxon>
        <taxon>Ascomycota</taxon>
        <taxon>Pezizomycotina</taxon>
        <taxon>Sordariomycetes</taxon>
        <taxon>Hypocreomycetidae</taxon>
        <taxon>Hypocreales</taxon>
        <taxon>Clavicipitaceae</taxon>
        <taxon>Claviceps</taxon>
    </lineage>
</organism>
<protein>
    <recommendedName>
        <fullName evidence="3 9">Mediator of RNA polymerase II transcription subunit 6</fullName>
    </recommendedName>
    <alternativeName>
        <fullName evidence="8 9">Mediator complex subunit 6</fullName>
    </alternativeName>
</protein>
<evidence type="ECO:0000256" key="3">
    <source>
        <dbReference type="ARBA" id="ARBA00020634"/>
    </source>
</evidence>
<evidence type="ECO:0000256" key="6">
    <source>
        <dbReference type="ARBA" id="ARBA00023163"/>
    </source>
</evidence>
<dbReference type="Proteomes" id="UP000748025">
    <property type="component" value="Unassembled WGS sequence"/>
</dbReference>
<dbReference type="PIRSF" id="PIRSF013286">
    <property type="entry name" value="MED6_fungi"/>
    <property type="match status" value="1"/>
</dbReference>
<dbReference type="InterPro" id="IPR016612">
    <property type="entry name" value="Mediator_Med6_fun"/>
</dbReference>
<dbReference type="InterPro" id="IPR007018">
    <property type="entry name" value="Mediator_Med6"/>
</dbReference>
<evidence type="ECO:0000256" key="10">
    <source>
        <dbReference type="SAM" id="MobiDB-lite"/>
    </source>
</evidence>
<evidence type="ECO:0000256" key="8">
    <source>
        <dbReference type="ARBA" id="ARBA00031259"/>
    </source>
</evidence>
<dbReference type="AlphaFoldDB" id="A0A9P7T2M9"/>
<evidence type="ECO:0000256" key="5">
    <source>
        <dbReference type="ARBA" id="ARBA00023159"/>
    </source>
</evidence>
<sequence>MATNDPPLDEIQWRSPQILASMGGLHSNTILFYFAESPFFERTSNNAVIMSQAMNNMSMYHYIQTREAFEGRLKTMSGLEFIVGEEPAETGPGMGTGVWVIRKQTRRKQQYQEDDEITVHASFFVVGENIYMAPTLADILASRIMTISSAIAKALPAAESIRKWRPSTGHVYHLPTNSARPPKIHESKEGTPLPPTDQRATNSNGNNSNKQHQTQTQTQTQKNDEWHLERSAEEAFLMHMRYGGEYIDENPITGRPGEFHLSSTGRKTVPLLPKTTPQTGIGAMNGPAVNTRAEGGKKEAKGPKTPKSATTPRVKRKKAKMSAANTPVAL</sequence>
<keyword evidence="6 9" id="KW-0804">Transcription</keyword>
<reference evidence="11" key="1">
    <citation type="journal article" date="2020" name="bioRxiv">
        <title>Whole genome comparisons of ergot fungi reveals the divergence and evolution of species within the genus Claviceps are the result of varying mechanisms driving genome evolution and host range expansion.</title>
        <authorList>
            <person name="Wyka S.A."/>
            <person name="Mondo S.J."/>
            <person name="Liu M."/>
            <person name="Dettman J."/>
            <person name="Nalam V."/>
            <person name="Broders K.D."/>
        </authorList>
    </citation>
    <scope>NUCLEOTIDE SEQUENCE</scope>
    <source>
        <strain evidence="11">CCC 602</strain>
    </source>
</reference>
<evidence type="ECO:0000313" key="11">
    <source>
        <dbReference type="EMBL" id="KAG6015487.1"/>
    </source>
</evidence>
<comment type="caution">
    <text evidence="11">The sequence shown here is derived from an EMBL/GenBank/DDBJ whole genome shotgun (WGS) entry which is preliminary data.</text>
</comment>
<dbReference type="GO" id="GO:0006357">
    <property type="term" value="P:regulation of transcription by RNA polymerase II"/>
    <property type="evidence" value="ECO:0007669"/>
    <property type="project" value="InterPro"/>
</dbReference>
<keyword evidence="4 9" id="KW-0805">Transcription regulation</keyword>
<feature type="region of interest" description="Disordered" evidence="10">
    <location>
        <begin position="168"/>
        <end position="226"/>
    </location>
</feature>
<accession>A0A9P7T2M9</accession>
<dbReference type="EMBL" id="SRPW01000340">
    <property type="protein sequence ID" value="KAG6015487.1"/>
    <property type="molecule type" value="Genomic_DNA"/>
</dbReference>
<feature type="region of interest" description="Disordered" evidence="10">
    <location>
        <begin position="262"/>
        <end position="330"/>
    </location>
</feature>
<keyword evidence="7 9" id="KW-0539">Nucleus</keyword>
<dbReference type="OrthoDB" id="344220at2759"/>
<feature type="compositionally biased region" description="Low complexity" evidence="10">
    <location>
        <begin position="211"/>
        <end position="221"/>
    </location>
</feature>
<evidence type="ECO:0000256" key="1">
    <source>
        <dbReference type="ARBA" id="ARBA00004123"/>
    </source>
</evidence>
<dbReference type="GO" id="GO:0003712">
    <property type="term" value="F:transcription coregulator activity"/>
    <property type="evidence" value="ECO:0007669"/>
    <property type="project" value="InterPro"/>
</dbReference>
<name>A0A9P7T2M9_9HYPO</name>
<feature type="compositionally biased region" description="Polar residues" evidence="10">
    <location>
        <begin position="198"/>
        <end position="210"/>
    </location>
</feature>
<comment type="similarity">
    <text evidence="2 9">Belongs to the Mediator complex subunit 6 family.</text>
</comment>
<keyword evidence="12" id="KW-1185">Reference proteome</keyword>
<evidence type="ECO:0000256" key="4">
    <source>
        <dbReference type="ARBA" id="ARBA00023015"/>
    </source>
</evidence>
<comment type="subunit">
    <text evidence="9">Component of the Mediator complex.</text>
</comment>
<dbReference type="Pfam" id="PF04934">
    <property type="entry name" value="Med6"/>
    <property type="match status" value="1"/>
</dbReference>
<comment type="function">
    <text evidence="9">Component of the Mediator complex, a coactivator involved in the regulated transcription of nearly all RNA polymerase II-dependent genes. Mediator functions as a bridge to convey information from gene-specific regulatory proteins to the basal RNA polymerase II transcription machinery.</text>
</comment>
<dbReference type="PANTHER" id="PTHR13104">
    <property type="entry name" value="MED-6-RELATED"/>
    <property type="match status" value="1"/>
</dbReference>
<evidence type="ECO:0000256" key="7">
    <source>
        <dbReference type="ARBA" id="ARBA00023242"/>
    </source>
</evidence>
<comment type="subcellular location">
    <subcellularLocation>
        <location evidence="1 9">Nucleus</location>
    </subcellularLocation>
</comment>
<proteinExistence type="inferred from homology"/>
<evidence type="ECO:0000256" key="2">
    <source>
        <dbReference type="ARBA" id="ARBA00007526"/>
    </source>
</evidence>
<dbReference type="Gene3D" id="3.10.450.580">
    <property type="entry name" value="Mediator complex, subunit Med6"/>
    <property type="match status" value="1"/>
</dbReference>
<keyword evidence="5 9" id="KW-0010">Activator</keyword>
<gene>
    <name evidence="11" type="ORF">E4U43_005220</name>
</gene>
<evidence type="ECO:0000256" key="9">
    <source>
        <dbReference type="PIRNR" id="PIRNR013286"/>
    </source>
</evidence>
<evidence type="ECO:0000313" key="12">
    <source>
        <dbReference type="Proteomes" id="UP000748025"/>
    </source>
</evidence>
<dbReference type="GO" id="GO:0016592">
    <property type="term" value="C:mediator complex"/>
    <property type="evidence" value="ECO:0007669"/>
    <property type="project" value="InterPro"/>
</dbReference>
<dbReference type="InterPro" id="IPR038566">
    <property type="entry name" value="Mediator_Med6_sf"/>
</dbReference>